<evidence type="ECO:0000313" key="2">
    <source>
        <dbReference type="Proteomes" id="UP000523955"/>
    </source>
</evidence>
<dbReference type="EMBL" id="JACKXE010000001">
    <property type="protein sequence ID" value="MBB6629257.1"/>
    <property type="molecule type" value="Genomic_DNA"/>
</dbReference>
<gene>
    <name evidence="1" type="ORF">H5V45_18160</name>
</gene>
<keyword evidence="2" id="KW-1185">Reference proteome</keyword>
<protein>
    <submittedName>
        <fullName evidence="1">Uncharacterized protein</fullName>
    </submittedName>
</protein>
<dbReference type="AlphaFoldDB" id="A0A7X0RJ72"/>
<organism evidence="1 2">
    <name type="scientific">Nocardioides luti</name>
    <dbReference type="NCBI Taxonomy" id="2761101"/>
    <lineage>
        <taxon>Bacteria</taxon>
        <taxon>Bacillati</taxon>
        <taxon>Actinomycetota</taxon>
        <taxon>Actinomycetes</taxon>
        <taxon>Propionibacteriales</taxon>
        <taxon>Nocardioidaceae</taxon>
        <taxon>Nocardioides</taxon>
    </lineage>
</organism>
<dbReference type="Proteomes" id="UP000523955">
    <property type="component" value="Unassembled WGS sequence"/>
</dbReference>
<name>A0A7X0RJ72_9ACTN</name>
<accession>A0A7X0RJ72</accession>
<comment type="caution">
    <text evidence="1">The sequence shown here is derived from an EMBL/GenBank/DDBJ whole genome shotgun (WGS) entry which is preliminary data.</text>
</comment>
<proteinExistence type="predicted"/>
<reference evidence="1 2" key="1">
    <citation type="submission" date="2020-08" db="EMBL/GenBank/DDBJ databases">
        <authorList>
            <person name="Seo M.-J."/>
        </authorList>
    </citation>
    <scope>NUCLEOTIDE SEQUENCE [LARGE SCALE GENOMIC DNA]</scope>
    <source>
        <strain evidence="1 2">KIGAM211</strain>
    </source>
</reference>
<sequence>MFLTLLVVFLGFWMYHDPHGFAVSAKALGSGSWDALSSLFTGLIRFFDQMR</sequence>
<dbReference type="RefSeq" id="WP_185254229.1">
    <property type="nucleotide sequence ID" value="NZ_JACKXE010000001.1"/>
</dbReference>
<evidence type="ECO:0000313" key="1">
    <source>
        <dbReference type="EMBL" id="MBB6629257.1"/>
    </source>
</evidence>